<evidence type="ECO:0000313" key="2">
    <source>
        <dbReference type="Proteomes" id="UP001347796"/>
    </source>
</evidence>
<accession>A0AAN8GAI0</accession>
<reference evidence="1 2" key="1">
    <citation type="submission" date="2024-01" db="EMBL/GenBank/DDBJ databases">
        <title>The genome of the rayed Mediterranean limpet Patella caerulea (Linnaeus, 1758).</title>
        <authorList>
            <person name="Anh-Thu Weber A."/>
            <person name="Halstead-Nussloch G."/>
        </authorList>
    </citation>
    <scope>NUCLEOTIDE SEQUENCE [LARGE SCALE GENOMIC DNA]</scope>
    <source>
        <strain evidence="1">AATW-2023a</strain>
        <tissue evidence="1">Whole specimen</tissue>
    </source>
</reference>
<keyword evidence="2" id="KW-1185">Reference proteome</keyword>
<protein>
    <submittedName>
        <fullName evidence="1">Uncharacterized protein</fullName>
    </submittedName>
</protein>
<evidence type="ECO:0000313" key="1">
    <source>
        <dbReference type="EMBL" id="KAK6167031.1"/>
    </source>
</evidence>
<dbReference type="EMBL" id="JAZGQO010000018">
    <property type="protein sequence ID" value="KAK6167031.1"/>
    <property type="molecule type" value="Genomic_DNA"/>
</dbReference>
<dbReference type="Proteomes" id="UP001347796">
    <property type="component" value="Unassembled WGS sequence"/>
</dbReference>
<sequence length="95" mass="11060">MKLPIKKNLQSQASQDKVDLDQVGMFCVDHNKLSMSFEAVKLKKIENQWRNITSDRNIIDIVCHCHIEFLDDVKPVPSSLNRSPFLEHKKINNKQ</sequence>
<name>A0AAN8GAI0_PATCE</name>
<comment type="caution">
    <text evidence="1">The sequence shown here is derived from an EMBL/GenBank/DDBJ whole genome shotgun (WGS) entry which is preliminary data.</text>
</comment>
<gene>
    <name evidence="1" type="ORF">SNE40_021141</name>
</gene>
<organism evidence="1 2">
    <name type="scientific">Patella caerulea</name>
    <name type="common">Rayed Mediterranean limpet</name>
    <dbReference type="NCBI Taxonomy" id="87958"/>
    <lineage>
        <taxon>Eukaryota</taxon>
        <taxon>Metazoa</taxon>
        <taxon>Spiralia</taxon>
        <taxon>Lophotrochozoa</taxon>
        <taxon>Mollusca</taxon>
        <taxon>Gastropoda</taxon>
        <taxon>Patellogastropoda</taxon>
        <taxon>Patelloidea</taxon>
        <taxon>Patellidae</taxon>
        <taxon>Patella</taxon>
    </lineage>
</organism>
<dbReference type="AlphaFoldDB" id="A0AAN8GAI0"/>
<proteinExistence type="predicted"/>